<keyword evidence="6 7" id="KW-0472">Membrane</keyword>
<evidence type="ECO:0000256" key="2">
    <source>
        <dbReference type="ARBA" id="ARBA00008917"/>
    </source>
</evidence>
<evidence type="ECO:0000256" key="4">
    <source>
        <dbReference type="ARBA" id="ARBA00022824"/>
    </source>
</evidence>
<name>D8M239_BLAHO</name>
<dbReference type="PANTHER" id="PTHR11009">
    <property type="entry name" value="DER1-LIKE PROTEIN, DERLIN"/>
    <property type="match status" value="1"/>
</dbReference>
<dbReference type="Proteomes" id="UP000008312">
    <property type="component" value="Unassembled WGS sequence"/>
</dbReference>
<keyword evidence="3 7" id="KW-0812">Transmembrane</keyword>
<feature type="transmembrane region" description="Helical" evidence="7">
    <location>
        <begin position="20"/>
        <end position="50"/>
    </location>
</feature>
<dbReference type="Pfam" id="PF04511">
    <property type="entry name" value="DER1"/>
    <property type="match status" value="1"/>
</dbReference>
<keyword evidence="9" id="KW-1185">Reference proteome</keyword>
<proteinExistence type="inferred from homology"/>
<dbReference type="GO" id="GO:0006950">
    <property type="term" value="P:response to stress"/>
    <property type="evidence" value="ECO:0007669"/>
    <property type="project" value="UniProtKB-ARBA"/>
</dbReference>
<dbReference type="InterPro" id="IPR035952">
    <property type="entry name" value="Rhomboid-like_sf"/>
</dbReference>
<dbReference type="OrthoDB" id="1716531at2759"/>
<accession>D8M239</accession>
<evidence type="ECO:0000313" key="9">
    <source>
        <dbReference type="Proteomes" id="UP000008312"/>
    </source>
</evidence>
<evidence type="ECO:0000256" key="5">
    <source>
        <dbReference type="ARBA" id="ARBA00022989"/>
    </source>
</evidence>
<comment type="function">
    <text evidence="7">May be involved in the degradation of misfolded endoplasmic reticulum (ER) luminal proteins.</text>
</comment>
<dbReference type="AlphaFoldDB" id="D8M239"/>
<keyword evidence="5 7" id="KW-1133">Transmembrane helix</keyword>
<feature type="transmembrane region" description="Helical" evidence="7">
    <location>
        <begin position="62"/>
        <end position="84"/>
    </location>
</feature>
<protein>
    <recommendedName>
        <fullName evidence="7">Derlin</fullName>
    </recommendedName>
</protein>
<comment type="similarity">
    <text evidence="2 7">Belongs to the derlin family.</text>
</comment>
<gene>
    <name evidence="8" type="ORF">GSBLH_T00002193001</name>
</gene>
<evidence type="ECO:0000313" key="8">
    <source>
        <dbReference type="EMBL" id="CBK22128.2"/>
    </source>
</evidence>
<evidence type="ECO:0000256" key="6">
    <source>
        <dbReference type="ARBA" id="ARBA00023136"/>
    </source>
</evidence>
<organism evidence="8">
    <name type="scientific">Blastocystis hominis</name>
    <dbReference type="NCBI Taxonomy" id="12968"/>
    <lineage>
        <taxon>Eukaryota</taxon>
        <taxon>Sar</taxon>
        <taxon>Stramenopiles</taxon>
        <taxon>Bigyra</taxon>
        <taxon>Opalozoa</taxon>
        <taxon>Opalinata</taxon>
        <taxon>Blastocystidae</taxon>
        <taxon>Blastocystis</taxon>
    </lineage>
</organism>
<evidence type="ECO:0000256" key="7">
    <source>
        <dbReference type="RuleBase" id="RU363059"/>
    </source>
</evidence>
<evidence type="ECO:0000256" key="3">
    <source>
        <dbReference type="ARBA" id="ARBA00022692"/>
    </source>
</evidence>
<evidence type="ECO:0000256" key="1">
    <source>
        <dbReference type="ARBA" id="ARBA00004477"/>
    </source>
</evidence>
<dbReference type="GeneID" id="24919392"/>
<feature type="transmembrane region" description="Helical" evidence="7">
    <location>
        <begin position="104"/>
        <end position="122"/>
    </location>
</feature>
<sequence length="123" mass="14003">MEAQNSLKNWFYSIPPFSRTYIVILLLMGFGSSMGFVDPFILVFSPALIFKRFELWRLISSFFYIGGPSMSFLMNMMIIMSFYPSFETNPLSCTRGAAGDTADFIFALLWGVVLNIVLLCTLF</sequence>
<dbReference type="SUPFAM" id="SSF144091">
    <property type="entry name" value="Rhomboid-like"/>
    <property type="match status" value="1"/>
</dbReference>
<dbReference type="EMBL" id="FN668647">
    <property type="protein sequence ID" value="CBK22128.2"/>
    <property type="molecule type" value="Genomic_DNA"/>
</dbReference>
<dbReference type="RefSeq" id="XP_012896176.1">
    <property type="nucleotide sequence ID" value="XM_013040722.1"/>
</dbReference>
<dbReference type="OMA" id="WFYSIPP"/>
<keyword evidence="4 7" id="KW-0256">Endoplasmic reticulum</keyword>
<dbReference type="GO" id="GO:0005789">
    <property type="term" value="C:endoplasmic reticulum membrane"/>
    <property type="evidence" value="ECO:0007669"/>
    <property type="project" value="UniProtKB-SubCell"/>
</dbReference>
<comment type="subcellular location">
    <subcellularLocation>
        <location evidence="1 7">Endoplasmic reticulum membrane</location>
        <topology evidence="1 7">Multi-pass membrane protein</topology>
    </subcellularLocation>
</comment>
<dbReference type="InterPro" id="IPR007599">
    <property type="entry name" value="DER1"/>
</dbReference>
<reference evidence="8" key="1">
    <citation type="submission" date="2010-02" db="EMBL/GenBank/DDBJ databases">
        <title>Sequencing and annotation of the Blastocystis hominis genome.</title>
        <authorList>
            <person name="Wincker P."/>
        </authorList>
    </citation>
    <scope>NUCLEOTIDE SEQUENCE</scope>
    <source>
        <strain evidence="8">Singapore isolate B</strain>
    </source>
</reference>
<dbReference type="InParanoid" id="D8M239"/>
<comment type="caution">
    <text evidence="7">Lacks conserved residue(s) required for the propagation of feature annotation.</text>
</comment>